<dbReference type="CDD" id="cd00130">
    <property type="entry name" value="PAS"/>
    <property type="match status" value="1"/>
</dbReference>
<evidence type="ECO:0008006" key="5">
    <source>
        <dbReference type="Google" id="ProtNLM"/>
    </source>
</evidence>
<dbReference type="InterPro" id="IPR000014">
    <property type="entry name" value="PAS"/>
</dbReference>
<name>X0T811_9ZZZZ</name>
<feature type="domain" description="PAC" evidence="3">
    <location>
        <begin position="212"/>
        <end position="264"/>
    </location>
</feature>
<feature type="non-terminal residue" evidence="4">
    <location>
        <position position="277"/>
    </location>
</feature>
<accession>X0T811</accession>
<dbReference type="SUPFAM" id="SSF55785">
    <property type="entry name" value="PYP-like sensor domain (PAS domain)"/>
    <property type="match status" value="1"/>
</dbReference>
<feature type="domain" description="PAS" evidence="2">
    <location>
        <begin position="133"/>
        <end position="203"/>
    </location>
</feature>
<gene>
    <name evidence="4" type="ORF">S01H1_29329</name>
</gene>
<evidence type="ECO:0000259" key="2">
    <source>
        <dbReference type="PROSITE" id="PS50112"/>
    </source>
</evidence>
<dbReference type="EMBL" id="BARS01017974">
    <property type="protein sequence ID" value="GAF89344.1"/>
    <property type="molecule type" value="Genomic_DNA"/>
</dbReference>
<feature type="non-terminal residue" evidence="4">
    <location>
        <position position="1"/>
    </location>
</feature>
<dbReference type="InterPro" id="IPR000700">
    <property type="entry name" value="PAS-assoc_C"/>
</dbReference>
<proteinExistence type="predicted"/>
<dbReference type="PROSITE" id="PS50112">
    <property type="entry name" value="PAS"/>
    <property type="match status" value="1"/>
</dbReference>
<evidence type="ECO:0000256" key="1">
    <source>
        <dbReference type="SAM" id="Coils"/>
    </source>
</evidence>
<dbReference type="InterPro" id="IPR029016">
    <property type="entry name" value="GAF-like_dom_sf"/>
</dbReference>
<dbReference type="SMART" id="SM00091">
    <property type="entry name" value="PAS"/>
    <property type="match status" value="1"/>
</dbReference>
<dbReference type="SMART" id="SM00086">
    <property type="entry name" value="PAC"/>
    <property type="match status" value="1"/>
</dbReference>
<dbReference type="Gene3D" id="3.30.450.40">
    <property type="match status" value="1"/>
</dbReference>
<dbReference type="NCBIfam" id="TIGR00229">
    <property type="entry name" value="sensory_box"/>
    <property type="match status" value="1"/>
</dbReference>
<evidence type="ECO:0000259" key="3">
    <source>
        <dbReference type="PROSITE" id="PS50113"/>
    </source>
</evidence>
<dbReference type="AlphaFoldDB" id="X0T811"/>
<organism evidence="4">
    <name type="scientific">marine sediment metagenome</name>
    <dbReference type="NCBI Taxonomy" id="412755"/>
    <lineage>
        <taxon>unclassified sequences</taxon>
        <taxon>metagenomes</taxon>
        <taxon>ecological metagenomes</taxon>
    </lineage>
</organism>
<dbReference type="PANTHER" id="PTHR44757:SF2">
    <property type="entry name" value="BIOFILM ARCHITECTURE MAINTENANCE PROTEIN MBAA"/>
    <property type="match status" value="1"/>
</dbReference>
<keyword evidence="1" id="KW-0175">Coiled coil</keyword>
<protein>
    <recommendedName>
        <fullName evidence="5">PAS domain-containing protein</fullName>
    </recommendedName>
</protein>
<reference evidence="4" key="1">
    <citation type="journal article" date="2014" name="Front. Microbiol.">
        <title>High frequency of phylogenetically diverse reductive dehalogenase-homologous genes in deep subseafloor sedimentary metagenomes.</title>
        <authorList>
            <person name="Kawai M."/>
            <person name="Futagami T."/>
            <person name="Toyoda A."/>
            <person name="Takaki Y."/>
            <person name="Nishi S."/>
            <person name="Hori S."/>
            <person name="Arai W."/>
            <person name="Tsubouchi T."/>
            <person name="Morono Y."/>
            <person name="Uchiyama I."/>
            <person name="Ito T."/>
            <person name="Fujiyama A."/>
            <person name="Inagaki F."/>
            <person name="Takami H."/>
        </authorList>
    </citation>
    <scope>NUCLEOTIDE SEQUENCE</scope>
    <source>
        <strain evidence="4">Expedition CK06-06</strain>
    </source>
</reference>
<dbReference type="Pfam" id="PF13426">
    <property type="entry name" value="PAS_9"/>
    <property type="match status" value="1"/>
</dbReference>
<dbReference type="InterPro" id="IPR001610">
    <property type="entry name" value="PAC"/>
</dbReference>
<dbReference type="InterPro" id="IPR052155">
    <property type="entry name" value="Biofilm_reg_signaling"/>
</dbReference>
<dbReference type="InterPro" id="IPR035965">
    <property type="entry name" value="PAS-like_dom_sf"/>
</dbReference>
<dbReference type="PROSITE" id="PS50113">
    <property type="entry name" value="PAC"/>
    <property type="match status" value="1"/>
</dbReference>
<evidence type="ECO:0000313" key="4">
    <source>
        <dbReference type="EMBL" id="GAF89344.1"/>
    </source>
</evidence>
<dbReference type="PANTHER" id="PTHR44757">
    <property type="entry name" value="DIGUANYLATE CYCLASE DGCP"/>
    <property type="match status" value="1"/>
</dbReference>
<dbReference type="SUPFAM" id="SSF55781">
    <property type="entry name" value="GAF domain-like"/>
    <property type="match status" value="1"/>
</dbReference>
<feature type="coiled-coil region" evidence="1">
    <location>
        <begin position="112"/>
        <end position="143"/>
    </location>
</feature>
<comment type="caution">
    <text evidence="4">The sequence shown here is derived from an EMBL/GenBank/DDBJ whole genome shotgun (WGS) entry which is preliminary data.</text>
</comment>
<sequence length="277" mass="30668">TLLDESGKLVTHAESGLGKDFLPMVERLKRGQLLACAQQALKQSEPVVTEDPGSTCTDCPLSANSAGRSAATVRLEYERKVYGLLSVSVSCQTATDVEELGLFHELATDIAFALHSMELEEQRKQMEQALRESEKKYRLLAENVTDVIFVQDMDFNVTYISPSVTPLSGYSVEEALNKKIQDFYAPDSLAQAMVSFQKAAALANTKKDIKIPPMEYEYVRKDGSTFWGEIKVTFLRDSEGRAVGVQGVLRDISERKRAEEEMRVKDNAIASSINGIA</sequence>
<dbReference type="Gene3D" id="3.30.450.20">
    <property type="entry name" value="PAS domain"/>
    <property type="match status" value="1"/>
</dbReference>